<gene>
    <name evidence="1" type="ORF">PsorP6_010379</name>
</gene>
<organism evidence="1 2">
    <name type="scientific">Peronosclerospora sorghi</name>
    <dbReference type="NCBI Taxonomy" id="230839"/>
    <lineage>
        <taxon>Eukaryota</taxon>
        <taxon>Sar</taxon>
        <taxon>Stramenopiles</taxon>
        <taxon>Oomycota</taxon>
        <taxon>Peronosporomycetes</taxon>
        <taxon>Peronosporales</taxon>
        <taxon>Peronosporaceae</taxon>
        <taxon>Peronosclerospora</taxon>
    </lineage>
</organism>
<evidence type="ECO:0000313" key="2">
    <source>
        <dbReference type="Proteomes" id="UP001163321"/>
    </source>
</evidence>
<dbReference type="EMBL" id="CM047585">
    <property type="protein sequence ID" value="KAI9909926.1"/>
    <property type="molecule type" value="Genomic_DNA"/>
</dbReference>
<keyword evidence="2" id="KW-1185">Reference proteome</keyword>
<reference evidence="1 2" key="1">
    <citation type="journal article" date="2022" name="bioRxiv">
        <title>The genome of the oomycete Peronosclerospora sorghi, a cosmopolitan pathogen of maize and sorghum, is inflated with dispersed pseudogenes.</title>
        <authorList>
            <person name="Fletcher K."/>
            <person name="Martin F."/>
            <person name="Isakeit T."/>
            <person name="Cavanaugh K."/>
            <person name="Magill C."/>
            <person name="Michelmore R."/>
        </authorList>
    </citation>
    <scope>NUCLEOTIDE SEQUENCE [LARGE SCALE GENOMIC DNA]</scope>
    <source>
        <strain evidence="1">P6</strain>
    </source>
</reference>
<sequence length="218" mass="24714">MQFSFRKLCVQDERTLPSFISMFPGTTTSPTTSTILPMDASMTLGGLPPLQDAKVDNNISTATANITTDSANITTRNTNVLHAGDSSLEIVNAFASLDVEHDDETGRIKSTRSTLPLEFQCRYRQGKCSEPRTLKKNGSMHGYCDYHRQLSIRNQRVFDQKKRQRRQVETLESKQQPPDPRARRQSVTSGARLDDERDEKHARANTPRKSKRRRCRAS</sequence>
<evidence type="ECO:0000313" key="1">
    <source>
        <dbReference type="EMBL" id="KAI9909926.1"/>
    </source>
</evidence>
<protein>
    <submittedName>
        <fullName evidence="1">Uncharacterized protein</fullName>
    </submittedName>
</protein>
<accession>A0ACC0VUZ4</accession>
<comment type="caution">
    <text evidence="1">The sequence shown here is derived from an EMBL/GenBank/DDBJ whole genome shotgun (WGS) entry which is preliminary data.</text>
</comment>
<proteinExistence type="predicted"/>
<dbReference type="Proteomes" id="UP001163321">
    <property type="component" value="Chromosome 6"/>
</dbReference>
<name>A0ACC0VUZ4_9STRA</name>